<keyword evidence="6 8" id="KW-1133">Transmembrane helix</keyword>
<dbReference type="RefSeq" id="WP_073048777.1">
    <property type="nucleotide sequence ID" value="NZ_FQZL01000008.1"/>
</dbReference>
<dbReference type="AlphaFoldDB" id="A0A1M6EZV3"/>
<feature type="transmembrane region" description="Helical" evidence="8">
    <location>
        <begin position="148"/>
        <end position="169"/>
    </location>
</feature>
<organism evidence="9 10">
    <name type="scientific">Dethiosulfatibacter aminovorans DSM 17477</name>
    <dbReference type="NCBI Taxonomy" id="1121476"/>
    <lineage>
        <taxon>Bacteria</taxon>
        <taxon>Bacillati</taxon>
        <taxon>Bacillota</taxon>
        <taxon>Tissierellia</taxon>
        <taxon>Dethiosulfatibacter</taxon>
    </lineage>
</organism>
<evidence type="ECO:0000313" key="10">
    <source>
        <dbReference type="Proteomes" id="UP000184052"/>
    </source>
</evidence>
<dbReference type="Pfam" id="PF02028">
    <property type="entry name" value="BCCT"/>
    <property type="match status" value="1"/>
</dbReference>
<comment type="similarity">
    <text evidence="2">Belongs to the BCCT transporter (TC 2.A.15) family.</text>
</comment>
<protein>
    <submittedName>
        <fullName evidence="9">Choline-glycine betaine transporter</fullName>
    </submittedName>
</protein>
<proteinExistence type="inferred from homology"/>
<feature type="transmembrane region" description="Helical" evidence="8">
    <location>
        <begin position="271"/>
        <end position="295"/>
    </location>
</feature>
<feature type="transmembrane region" description="Helical" evidence="8">
    <location>
        <begin position="55"/>
        <end position="75"/>
    </location>
</feature>
<keyword evidence="3" id="KW-0813">Transport</keyword>
<accession>A0A1M6EZV3</accession>
<keyword evidence="10" id="KW-1185">Reference proteome</keyword>
<evidence type="ECO:0000256" key="2">
    <source>
        <dbReference type="ARBA" id="ARBA00005658"/>
    </source>
</evidence>
<comment type="subcellular location">
    <subcellularLocation>
        <location evidence="1">Cell membrane</location>
        <topology evidence="1">Multi-pass membrane protein</topology>
    </subcellularLocation>
</comment>
<dbReference type="EMBL" id="FQZL01000008">
    <property type="protein sequence ID" value="SHI91014.1"/>
    <property type="molecule type" value="Genomic_DNA"/>
</dbReference>
<feature type="transmembrane region" description="Helical" evidence="8">
    <location>
        <begin position="447"/>
        <end position="467"/>
    </location>
</feature>
<dbReference type="PANTHER" id="PTHR30047:SF7">
    <property type="entry name" value="HIGH-AFFINITY CHOLINE TRANSPORT PROTEIN"/>
    <property type="match status" value="1"/>
</dbReference>
<sequence>MSKQVKKSEWKTQLNWTIFWISSGFLLAFITACLINKDLTYSAVGIGFNFVGKYFGGLVQTMMVVFWIMAIVIAFSKWGNIRIGGKDAKREVKSISFYAIIITTMLAAGGVFFAAAEPLSHYLSIPKHFLGIQSGTKEAVSYALAQSYVHWGFLVWGATAFCIPLMVYVKEIKNLPMRPSSMLYPVLGQDSVNGLAGKLLDGISLIGVAAGTIGPIGFLGLQLAFALNNLWGVANTVPIQMTIIAVATLIFIVSVSTGLMKGMDFLARSTIYLSGVMVVAMLVFGDGLFVIDSFVDSYGVFTKEFFHMALSRSDVAWSGGWTIFYELWFLGFGPSMAVLTINLSKGRTLREVLISIALICPIISNFWFSIFGSTTIGLELNTPGIISNAYSQFGMPSVLITVLQQLPLSAIWLPLALILVVLYLVTTGAGVAYSMSVQVSGMDVPYLWVRILYSVLLGTVAILLVWIGGNSAMSTLQSFIVIAGIPLLFYYIILMPGLIKSLNGLYRSRKHRIDIVESLEEEEA</sequence>
<feature type="transmembrane region" description="Helical" evidence="8">
    <location>
        <begin position="239"/>
        <end position="259"/>
    </location>
</feature>
<evidence type="ECO:0000256" key="5">
    <source>
        <dbReference type="ARBA" id="ARBA00022692"/>
    </source>
</evidence>
<evidence type="ECO:0000256" key="7">
    <source>
        <dbReference type="ARBA" id="ARBA00023136"/>
    </source>
</evidence>
<feature type="transmembrane region" description="Helical" evidence="8">
    <location>
        <begin position="315"/>
        <end position="340"/>
    </location>
</feature>
<evidence type="ECO:0000256" key="3">
    <source>
        <dbReference type="ARBA" id="ARBA00022448"/>
    </source>
</evidence>
<evidence type="ECO:0000313" key="9">
    <source>
        <dbReference type="EMBL" id="SHI91014.1"/>
    </source>
</evidence>
<feature type="transmembrane region" description="Helical" evidence="8">
    <location>
        <begin position="352"/>
        <end position="371"/>
    </location>
</feature>
<feature type="transmembrane region" description="Helical" evidence="8">
    <location>
        <begin position="479"/>
        <end position="499"/>
    </location>
</feature>
<feature type="transmembrane region" description="Helical" evidence="8">
    <location>
        <begin position="95"/>
        <end position="116"/>
    </location>
</feature>
<dbReference type="PROSITE" id="PS51257">
    <property type="entry name" value="PROKAR_LIPOPROTEIN"/>
    <property type="match status" value="1"/>
</dbReference>
<evidence type="ECO:0000256" key="8">
    <source>
        <dbReference type="SAM" id="Phobius"/>
    </source>
</evidence>
<feature type="transmembrane region" description="Helical" evidence="8">
    <location>
        <begin position="411"/>
        <end position="435"/>
    </location>
</feature>
<keyword evidence="7 8" id="KW-0472">Membrane</keyword>
<keyword evidence="4" id="KW-1003">Cell membrane</keyword>
<dbReference type="Proteomes" id="UP000184052">
    <property type="component" value="Unassembled WGS sequence"/>
</dbReference>
<evidence type="ECO:0000256" key="4">
    <source>
        <dbReference type="ARBA" id="ARBA00022475"/>
    </source>
</evidence>
<dbReference type="InterPro" id="IPR000060">
    <property type="entry name" value="BCCT_transptr"/>
</dbReference>
<name>A0A1M6EZV3_9FIRM</name>
<feature type="transmembrane region" description="Helical" evidence="8">
    <location>
        <begin position="205"/>
        <end position="227"/>
    </location>
</feature>
<evidence type="ECO:0000256" key="6">
    <source>
        <dbReference type="ARBA" id="ARBA00022989"/>
    </source>
</evidence>
<feature type="transmembrane region" description="Helical" evidence="8">
    <location>
        <begin position="12"/>
        <end position="35"/>
    </location>
</feature>
<evidence type="ECO:0000256" key="1">
    <source>
        <dbReference type="ARBA" id="ARBA00004651"/>
    </source>
</evidence>
<dbReference type="GO" id="GO:0005886">
    <property type="term" value="C:plasma membrane"/>
    <property type="evidence" value="ECO:0007669"/>
    <property type="project" value="UniProtKB-SubCell"/>
</dbReference>
<gene>
    <name evidence="9" type="ORF">SAMN02745751_01302</name>
</gene>
<keyword evidence="5 8" id="KW-0812">Transmembrane</keyword>
<reference evidence="9 10" key="1">
    <citation type="submission" date="2016-11" db="EMBL/GenBank/DDBJ databases">
        <authorList>
            <person name="Jaros S."/>
            <person name="Januszkiewicz K."/>
            <person name="Wedrychowicz H."/>
        </authorList>
    </citation>
    <scope>NUCLEOTIDE SEQUENCE [LARGE SCALE GENOMIC DNA]</scope>
    <source>
        <strain evidence="9 10">DSM 17477</strain>
    </source>
</reference>
<dbReference type="PANTHER" id="PTHR30047">
    <property type="entry name" value="HIGH-AFFINITY CHOLINE TRANSPORT PROTEIN-RELATED"/>
    <property type="match status" value="1"/>
</dbReference>
<dbReference type="GO" id="GO:0022857">
    <property type="term" value="F:transmembrane transporter activity"/>
    <property type="evidence" value="ECO:0007669"/>
    <property type="project" value="InterPro"/>
</dbReference>